<dbReference type="AlphaFoldDB" id="A0A4P9YQC4"/>
<gene>
    <name evidence="1" type="ORF">ROZALSC1DRAFT_20257</name>
</gene>
<accession>A0A4P9YQC4</accession>
<dbReference type="Proteomes" id="UP000281549">
    <property type="component" value="Unassembled WGS sequence"/>
</dbReference>
<reference evidence="2" key="1">
    <citation type="journal article" date="2018" name="Nat. Microbiol.">
        <title>Leveraging single-cell genomics to expand the fungal tree of life.</title>
        <authorList>
            <person name="Ahrendt S.R."/>
            <person name="Quandt C.A."/>
            <person name="Ciobanu D."/>
            <person name="Clum A."/>
            <person name="Salamov A."/>
            <person name="Andreopoulos B."/>
            <person name="Cheng J.F."/>
            <person name="Woyke T."/>
            <person name="Pelin A."/>
            <person name="Henrissat B."/>
            <person name="Reynolds N.K."/>
            <person name="Benny G.L."/>
            <person name="Smith M.E."/>
            <person name="James T.Y."/>
            <person name="Grigoriev I.V."/>
        </authorList>
    </citation>
    <scope>NUCLEOTIDE SEQUENCE [LARGE SCALE GENOMIC DNA]</scope>
    <source>
        <strain evidence="2">CSF55</strain>
    </source>
</reference>
<name>A0A4P9YQC4_ROZAC</name>
<dbReference type="EMBL" id="ML004930">
    <property type="protein sequence ID" value="RKP21768.1"/>
    <property type="molecule type" value="Genomic_DNA"/>
</dbReference>
<evidence type="ECO:0000313" key="1">
    <source>
        <dbReference type="EMBL" id="RKP21768.1"/>
    </source>
</evidence>
<evidence type="ECO:0000313" key="2">
    <source>
        <dbReference type="Proteomes" id="UP000281549"/>
    </source>
</evidence>
<sequence length="189" mass="21120">MVICDLGKIHEEIDDVAERQTQIPVKCPGYTCRKWKMQCSRLTGFGQPDQHQPFPSGTRIPASLVSKYQGFENLNDAPGGGLYHCEEAIVECLSTLIDPKLLAQGFLDILITSTNPLVAGFNNNFELLILIKFYCDDPQRNMGIFRGMLLLHLISIDLTTDGCYIILPDNYAVKYTKALDDEKACKSVT</sequence>
<proteinExistence type="predicted"/>
<protein>
    <submittedName>
        <fullName evidence="1">Uncharacterized protein</fullName>
    </submittedName>
</protein>
<organism evidence="1 2">
    <name type="scientific">Rozella allomycis (strain CSF55)</name>
    <dbReference type="NCBI Taxonomy" id="988480"/>
    <lineage>
        <taxon>Eukaryota</taxon>
        <taxon>Fungi</taxon>
        <taxon>Fungi incertae sedis</taxon>
        <taxon>Cryptomycota</taxon>
        <taxon>Cryptomycota incertae sedis</taxon>
        <taxon>Rozella</taxon>
    </lineage>
</organism>